<keyword evidence="3 4" id="KW-0408">Iron</keyword>
<protein>
    <recommendedName>
        <fullName evidence="5">Cytochrome c domain-containing protein</fullName>
    </recommendedName>
</protein>
<dbReference type="AlphaFoldDB" id="A0A4R3J5J8"/>
<evidence type="ECO:0000313" key="6">
    <source>
        <dbReference type="EMBL" id="TCS60597.1"/>
    </source>
</evidence>
<dbReference type="SUPFAM" id="SSF46626">
    <property type="entry name" value="Cytochrome c"/>
    <property type="match status" value="1"/>
</dbReference>
<dbReference type="GO" id="GO:0009055">
    <property type="term" value="F:electron transfer activity"/>
    <property type="evidence" value="ECO:0007669"/>
    <property type="project" value="InterPro"/>
</dbReference>
<dbReference type="PROSITE" id="PS51007">
    <property type="entry name" value="CYTC"/>
    <property type="match status" value="1"/>
</dbReference>
<gene>
    <name evidence="6" type="ORF">EDD55_11072</name>
</gene>
<evidence type="ECO:0000259" key="5">
    <source>
        <dbReference type="PROSITE" id="PS51007"/>
    </source>
</evidence>
<keyword evidence="2 4" id="KW-0479">Metal-binding</keyword>
<keyword evidence="1 4" id="KW-0349">Heme</keyword>
<dbReference type="EMBL" id="SLZW01000010">
    <property type="protein sequence ID" value="TCS60597.1"/>
    <property type="molecule type" value="Genomic_DNA"/>
</dbReference>
<proteinExistence type="predicted"/>
<dbReference type="GO" id="GO:0046872">
    <property type="term" value="F:metal ion binding"/>
    <property type="evidence" value="ECO:0007669"/>
    <property type="project" value="UniProtKB-KW"/>
</dbReference>
<evidence type="ECO:0000256" key="3">
    <source>
        <dbReference type="ARBA" id="ARBA00023004"/>
    </source>
</evidence>
<evidence type="ECO:0000313" key="7">
    <source>
        <dbReference type="Proteomes" id="UP000295304"/>
    </source>
</evidence>
<evidence type="ECO:0000256" key="4">
    <source>
        <dbReference type="PROSITE-ProRule" id="PRU00433"/>
    </source>
</evidence>
<dbReference type="RefSeq" id="WP_132939908.1">
    <property type="nucleotide sequence ID" value="NZ_CP119676.1"/>
</dbReference>
<dbReference type="OrthoDB" id="9811281at2"/>
<dbReference type="GO" id="GO:0020037">
    <property type="term" value="F:heme binding"/>
    <property type="evidence" value="ECO:0007669"/>
    <property type="project" value="InterPro"/>
</dbReference>
<reference evidence="6 7" key="1">
    <citation type="submission" date="2019-03" db="EMBL/GenBank/DDBJ databases">
        <title>Genomic Encyclopedia of Type Strains, Phase IV (KMG-IV): sequencing the most valuable type-strain genomes for metagenomic binning, comparative biology and taxonomic classification.</title>
        <authorList>
            <person name="Goeker M."/>
        </authorList>
    </citation>
    <scope>NUCLEOTIDE SEQUENCE [LARGE SCALE GENOMIC DNA]</scope>
    <source>
        <strain evidence="6 7">DSM 101688</strain>
    </source>
</reference>
<evidence type="ECO:0000256" key="2">
    <source>
        <dbReference type="ARBA" id="ARBA00022723"/>
    </source>
</evidence>
<dbReference type="Proteomes" id="UP000295304">
    <property type="component" value="Unassembled WGS sequence"/>
</dbReference>
<organism evidence="6 7">
    <name type="scientific">Varunaivibrio sulfuroxidans</name>
    <dbReference type="NCBI Taxonomy" id="1773489"/>
    <lineage>
        <taxon>Bacteria</taxon>
        <taxon>Pseudomonadati</taxon>
        <taxon>Pseudomonadota</taxon>
        <taxon>Alphaproteobacteria</taxon>
        <taxon>Rhodospirillales</taxon>
        <taxon>Magnetovibrionaceae</taxon>
        <taxon>Varunaivibrio</taxon>
    </lineage>
</organism>
<name>A0A4R3J5J8_9PROT</name>
<dbReference type="Gene3D" id="1.10.760.10">
    <property type="entry name" value="Cytochrome c-like domain"/>
    <property type="match status" value="1"/>
</dbReference>
<dbReference type="InterPro" id="IPR036909">
    <property type="entry name" value="Cyt_c-like_dom_sf"/>
</dbReference>
<feature type="domain" description="Cytochrome c" evidence="5">
    <location>
        <begin position="152"/>
        <end position="238"/>
    </location>
</feature>
<comment type="caution">
    <text evidence="6">The sequence shown here is derived from an EMBL/GenBank/DDBJ whole genome shotgun (WGS) entry which is preliminary data.</text>
</comment>
<evidence type="ECO:0000256" key="1">
    <source>
        <dbReference type="ARBA" id="ARBA00022617"/>
    </source>
</evidence>
<accession>A0A4R3J5J8</accession>
<dbReference type="InterPro" id="IPR009056">
    <property type="entry name" value="Cyt_c-like_dom"/>
</dbReference>
<sequence length="241" mass="26107">MASFPIFPSPARRTHRGFLGRAFSGAVFGCAILPALCAFFSAPPDAHAQGDDARLLGAHILVIRGDLRRLDEGRLPAAQKKGLRRRITGMLGSLAWQLRLNDDAPSAPQARAYAQNWRAPEAKNDLTRWLDALIARHPLDTSPYDPALARPQDRAKALALHNAYCAACHGATPQDAPPEDAAVARPARSLYTMVRNQSRREFTARMVSGVRGDRATGLANPLGNAQIAALIALYQDAKPHP</sequence>
<keyword evidence="7" id="KW-1185">Reference proteome</keyword>